<dbReference type="AlphaFoldDB" id="A0A6G0XRK4"/>
<dbReference type="PANTHER" id="PTHR43798:SF33">
    <property type="entry name" value="HYDROLASE, PUTATIVE (AFU_ORTHOLOGUE AFUA_2G14860)-RELATED"/>
    <property type="match status" value="1"/>
</dbReference>
<name>A0A6G0XRK4_9STRA</name>
<protein>
    <recommendedName>
        <fullName evidence="1">AB hydrolase-1 domain-containing protein</fullName>
    </recommendedName>
</protein>
<reference evidence="2 3" key="1">
    <citation type="submission" date="2019-07" db="EMBL/GenBank/DDBJ databases">
        <title>Genomics analysis of Aphanomyces spp. identifies a new class of oomycete effector associated with host adaptation.</title>
        <authorList>
            <person name="Gaulin E."/>
        </authorList>
    </citation>
    <scope>NUCLEOTIDE SEQUENCE [LARGE SCALE GENOMIC DNA]</scope>
    <source>
        <strain evidence="2 3">ATCC 201684</strain>
    </source>
</reference>
<gene>
    <name evidence="2" type="ORF">Ae201684_002155</name>
</gene>
<organism evidence="2 3">
    <name type="scientific">Aphanomyces euteiches</name>
    <dbReference type="NCBI Taxonomy" id="100861"/>
    <lineage>
        <taxon>Eukaryota</taxon>
        <taxon>Sar</taxon>
        <taxon>Stramenopiles</taxon>
        <taxon>Oomycota</taxon>
        <taxon>Saprolegniomycetes</taxon>
        <taxon>Saprolegniales</taxon>
        <taxon>Verrucalvaceae</taxon>
        <taxon>Aphanomyces</taxon>
    </lineage>
</organism>
<proteinExistence type="predicted"/>
<dbReference type="VEuPathDB" id="FungiDB:AeMF1_009978"/>
<comment type="caution">
    <text evidence="2">The sequence shown here is derived from an EMBL/GenBank/DDBJ whole genome shotgun (WGS) entry which is preliminary data.</text>
</comment>
<keyword evidence="3" id="KW-1185">Reference proteome</keyword>
<dbReference type="Pfam" id="PF12697">
    <property type="entry name" value="Abhydrolase_6"/>
    <property type="match status" value="1"/>
</dbReference>
<dbReference type="EMBL" id="VJMJ01000022">
    <property type="protein sequence ID" value="KAF0743098.1"/>
    <property type="molecule type" value="Genomic_DNA"/>
</dbReference>
<sequence length="291" mass="31549">MKKIAVISKSAMSAFHRLPAEKLSVGPNQHLSYSKVAPTTPAASNNAFTFVCVAGLGETRYTFRHLAPLLAQAGHTVYMVDLRGMGDSSTTFSSYSVEDNTSDLEALLVTIGGKVVLVGNSFAAACIVLVKSSNVVGSMILGPFVRDMPGVGAKIFSVIAPLMFARPYGVGMWMSYWKTLFSAQAPDFDEYANYLKSKMQEEGRLHALRQLLKASKANAGNHLGEYKLPILIGMGSLDPDFSSPEAEAQYIHDTIGSTVKQVVMYPNVKHYPQTECPDAVAADLIKFLDRL</sequence>
<dbReference type="Gene3D" id="3.40.50.1820">
    <property type="entry name" value="alpha/beta hydrolase"/>
    <property type="match status" value="1"/>
</dbReference>
<dbReference type="Proteomes" id="UP000481153">
    <property type="component" value="Unassembled WGS sequence"/>
</dbReference>
<evidence type="ECO:0000313" key="3">
    <source>
        <dbReference type="Proteomes" id="UP000481153"/>
    </source>
</evidence>
<dbReference type="PANTHER" id="PTHR43798">
    <property type="entry name" value="MONOACYLGLYCEROL LIPASE"/>
    <property type="match status" value="1"/>
</dbReference>
<dbReference type="SUPFAM" id="SSF53474">
    <property type="entry name" value="alpha/beta-Hydrolases"/>
    <property type="match status" value="1"/>
</dbReference>
<dbReference type="InterPro" id="IPR000639">
    <property type="entry name" value="Epox_hydrolase-like"/>
</dbReference>
<dbReference type="GO" id="GO:0016020">
    <property type="term" value="C:membrane"/>
    <property type="evidence" value="ECO:0007669"/>
    <property type="project" value="TreeGrafter"/>
</dbReference>
<feature type="domain" description="AB hydrolase-1" evidence="1">
    <location>
        <begin position="50"/>
        <end position="282"/>
    </location>
</feature>
<dbReference type="GO" id="GO:0003824">
    <property type="term" value="F:catalytic activity"/>
    <property type="evidence" value="ECO:0007669"/>
    <property type="project" value="InterPro"/>
</dbReference>
<dbReference type="InterPro" id="IPR029058">
    <property type="entry name" value="AB_hydrolase_fold"/>
</dbReference>
<dbReference type="InterPro" id="IPR050266">
    <property type="entry name" value="AB_hydrolase_sf"/>
</dbReference>
<dbReference type="InterPro" id="IPR000073">
    <property type="entry name" value="AB_hydrolase_1"/>
</dbReference>
<dbReference type="PRINTS" id="PR00412">
    <property type="entry name" value="EPOXHYDRLASE"/>
</dbReference>
<accession>A0A6G0XRK4</accession>
<evidence type="ECO:0000313" key="2">
    <source>
        <dbReference type="EMBL" id="KAF0743098.1"/>
    </source>
</evidence>
<evidence type="ECO:0000259" key="1">
    <source>
        <dbReference type="Pfam" id="PF12697"/>
    </source>
</evidence>